<protein>
    <submittedName>
        <fullName evidence="3">Uncharacterized protein</fullName>
    </submittedName>
</protein>
<feature type="compositionally biased region" description="Low complexity" evidence="1">
    <location>
        <begin position="143"/>
        <end position="154"/>
    </location>
</feature>
<name>A0ABV2JXF3_9GAMM</name>
<feature type="region of interest" description="Disordered" evidence="1">
    <location>
        <begin position="126"/>
        <end position="162"/>
    </location>
</feature>
<reference evidence="3 4" key="1">
    <citation type="submission" date="2024-06" db="EMBL/GenBank/DDBJ databases">
        <title>Sorghum-associated microbial communities from plants grown in Nebraska, USA.</title>
        <authorList>
            <person name="Schachtman D."/>
        </authorList>
    </citation>
    <scope>NUCLEOTIDE SEQUENCE [LARGE SCALE GENOMIC DNA]</scope>
    <source>
        <strain evidence="3 4">1073</strain>
    </source>
</reference>
<evidence type="ECO:0000256" key="1">
    <source>
        <dbReference type="SAM" id="MobiDB-lite"/>
    </source>
</evidence>
<dbReference type="Proteomes" id="UP001549184">
    <property type="component" value="Unassembled WGS sequence"/>
</dbReference>
<organism evidence="3 4">
    <name type="scientific">Dyella japonica</name>
    <dbReference type="NCBI Taxonomy" id="231455"/>
    <lineage>
        <taxon>Bacteria</taxon>
        <taxon>Pseudomonadati</taxon>
        <taxon>Pseudomonadota</taxon>
        <taxon>Gammaproteobacteria</taxon>
        <taxon>Lysobacterales</taxon>
        <taxon>Rhodanobacteraceae</taxon>
        <taxon>Dyella</taxon>
    </lineage>
</organism>
<evidence type="ECO:0000313" key="3">
    <source>
        <dbReference type="EMBL" id="MET3652463.1"/>
    </source>
</evidence>
<keyword evidence="2" id="KW-0812">Transmembrane</keyword>
<sequence>MNTLKQYGRLIAGVLIILFIIAICWAVVHYGNTRYAAGVDAGRNAVLADDARQVAQVQEARNALDSLSASAGQQLQHNLGTALPAIQAQTHDTIETIRTVYRDRPAAAVNCSRPDGVQSALDQAVDRANAAAGAPSDVRSDTAPAAAGSSAAPPVGGGHPGE</sequence>
<evidence type="ECO:0000313" key="4">
    <source>
        <dbReference type="Proteomes" id="UP001549184"/>
    </source>
</evidence>
<accession>A0ABV2JXF3</accession>
<dbReference type="EMBL" id="JBEPMU010000003">
    <property type="protein sequence ID" value="MET3652463.1"/>
    <property type="molecule type" value="Genomic_DNA"/>
</dbReference>
<dbReference type="RefSeq" id="WP_354013873.1">
    <property type="nucleotide sequence ID" value="NZ_JBEPMU010000003.1"/>
</dbReference>
<gene>
    <name evidence="3" type="ORF">ABIC75_002195</name>
</gene>
<keyword evidence="2" id="KW-0472">Membrane</keyword>
<feature type="transmembrane region" description="Helical" evidence="2">
    <location>
        <begin position="7"/>
        <end position="28"/>
    </location>
</feature>
<evidence type="ECO:0000256" key="2">
    <source>
        <dbReference type="SAM" id="Phobius"/>
    </source>
</evidence>
<comment type="caution">
    <text evidence="3">The sequence shown here is derived from an EMBL/GenBank/DDBJ whole genome shotgun (WGS) entry which is preliminary data.</text>
</comment>
<keyword evidence="2" id="KW-1133">Transmembrane helix</keyword>
<keyword evidence="4" id="KW-1185">Reference proteome</keyword>
<proteinExistence type="predicted"/>